<accession>V6LMK3</accession>
<feature type="compositionally biased region" description="Basic and acidic residues" evidence="1">
    <location>
        <begin position="17"/>
        <end position="26"/>
    </location>
</feature>
<dbReference type="EMBL" id="KI546085">
    <property type="protein sequence ID" value="EST45927.1"/>
    <property type="molecule type" value="Genomic_DNA"/>
</dbReference>
<dbReference type="VEuPathDB" id="GiardiaDB:SS50377_24530"/>
<evidence type="ECO:0000313" key="4">
    <source>
        <dbReference type="Proteomes" id="UP000018208"/>
    </source>
</evidence>
<protein>
    <submittedName>
        <fullName evidence="2">Uncharacterized protein</fullName>
    </submittedName>
</protein>
<evidence type="ECO:0000313" key="2">
    <source>
        <dbReference type="EMBL" id="EST45927.1"/>
    </source>
</evidence>
<organism evidence="2">
    <name type="scientific">Spironucleus salmonicida</name>
    <dbReference type="NCBI Taxonomy" id="348837"/>
    <lineage>
        <taxon>Eukaryota</taxon>
        <taxon>Metamonada</taxon>
        <taxon>Diplomonadida</taxon>
        <taxon>Hexamitidae</taxon>
        <taxon>Hexamitinae</taxon>
        <taxon>Spironucleus</taxon>
    </lineage>
</organism>
<gene>
    <name evidence="2" type="ORF">SS50377_13905</name>
    <name evidence="3" type="ORF">SS50377_24530</name>
</gene>
<reference evidence="2 3" key="1">
    <citation type="journal article" date="2014" name="PLoS Genet.">
        <title>The Genome of Spironucleus salmonicida Highlights a Fish Pathogen Adapted to Fluctuating Environments.</title>
        <authorList>
            <person name="Xu F."/>
            <person name="Jerlstrom-Hultqvist J."/>
            <person name="Einarsson E."/>
            <person name="Astvaldsson A."/>
            <person name="Svard S.G."/>
            <person name="Andersson J.O."/>
        </authorList>
    </citation>
    <scope>NUCLEOTIDE SEQUENCE</scope>
    <source>
        <strain evidence="3">ATCC 50377</strain>
    </source>
</reference>
<dbReference type="AlphaFoldDB" id="V6LMK3"/>
<dbReference type="Proteomes" id="UP000018208">
    <property type="component" value="Unassembled WGS sequence"/>
</dbReference>
<proteinExistence type="predicted"/>
<evidence type="ECO:0000313" key="3">
    <source>
        <dbReference type="EMBL" id="KAH0574572.1"/>
    </source>
</evidence>
<reference evidence="3" key="2">
    <citation type="submission" date="2020-12" db="EMBL/GenBank/DDBJ databases">
        <title>New Spironucleus salmonicida genome in near-complete chromosomes.</title>
        <authorList>
            <person name="Xu F."/>
            <person name="Kurt Z."/>
            <person name="Jimenez-Gonzalez A."/>
            <person name="Astvaldsson A."/>
            <person name="Andersson J.O."/>
            <person name="Svard S.G."/>
        </authorList>
    </citation>
    <scope>NUCLEOTIDE SEQUENCE</scope>
    <source>
        <strain evidence="3">ATCC 50377</strain>
    </source>
</reference>
<name>V6LMK3_9EUKA</name>
<evidence type="ECO:0000256" key="1">
    <source>
        <dbReference type="SAM" id="MobiDB-lite"/>
    </source>
</evidence>
<feature type="region of interest" description="Disordered" evidence="1">
    <location>
        <begin position="1"/>
        <end position="34"/>
    </location>
</feature>
<keyword evidence="4" id="KW-1185">Reference proteome</keyword>
<dbReference type="EMBL" id="AUWU02000004">
    <property type="protein sequence ID" value="KAH0574572.1"/>
    <property type="molecule type" value="Genomic_DNA"/>
</dbReference>
<sequence>MEDSKIRCQSAQPSPADVKKRERNFENNDQPNFGRMAISPTVNSEIPLMQAKIKNLLNPKPTIVYRQDFNKEYSNQFYSNNLNNLEILKIANNYPTLLLSQLHGRQIRTLQPVLNARMRNKNQQEFLTQSQGLKREIIHNPLKFEAEIPKGEFQFRGSAKLAQLEFLSKSRLEHEETQMKAQTARKTQQ</sequence>